<accession>A0A9L0RNB3</accession>
<evidence type="ECO:0000313" key="1">
    <source>
        <dbReference type="Ensembl" id="ENSECAP00000064061.1"/>
    </source>
</evidence>
<dbReference type="PANTHER" id="PTHR37455">
    <property type="entry name" value="GENE, 27021-RELATED"/>
    <property type="match status" value="1"/>
</dbReference>
<reference evidence="1" key="2">
    <citation type="submission" date="2025-08" db="UniProtKB">
        <authorList>
            <consortium name="Ensembl"/>
        </authorList>
    </citation>
    <scope>IDENTIFICATION</scope>
    <source>
        <strain evidence="1">Thoroughbred</strain>
    </source>
</reference>
<organism evidence="1 2">
    <name type="scientific">Equus caballus</name>
    <name type="common">Horse</name>
    <dbReference type="NCBI Taxonomy" id="9796"/>
    <lineage>
        <taxon>Eukaryota</taxon>
        <taxon>Metazoa</taxon>
        <taxon>Chordata</taxon>
        <taxon>Craniata</taxon>
        <taxon>Vertebrata</taxon>
        <taxon>Euteleostomi</taxon>
        <taxon>Mammalia</taxon>
        <taxon>Eutheria</taxon>
        <taxon>Laurasiatheria</taxon>
        <taxon>Perissodactyla</taxon>
        <taxon>Equidae</taxon>
        <taxon>Equus</taxon>
    </lineage>
</organism>
<sequence>MRREKEGCHRHYRVSSAGEVVDEPGWGWSGGREGRPVADALVLADDDAVDSDERRGGRSLAGWMVWVLLSGGPVTGSVELPVLNLWERWDNKFSHLEEMDRFPEKHNLAKLTQDATENLTSPISMKETRFVIKSLCTKNIPGPDTFIGEFHPTLEAETTPILHSFRKSFVGEATSCLALSQTGLGSSSSSVAFICLESGFEDLLCVDTVQGTEDTLVNKADKTPWTHQVMQAWTGHLTVLSLSFLICEVGAAVPSFPRVVRTHSDGQGREGGSGGQFPAATDACLSVMCVHVCPPRPAFSGLKMCVSSSSSHDEAPVLSDKHLDVPNIIITPPTPTGMMLPRDSRQTVWLDETGSCTEDGEIDPEA</sequence>
<protein>
    <submittedName>
        <fullName evidence="1">Uncharacterized protein</fullName>
    </submittedName>
</protein>
<evidence type="ECO:0000313" key="2">
    <source>
        <dbReference type="Proteomes" id="UP000002281"/>
    </source>
</evidence>
<reference evidence="1" key="3">
    <citation type="submission" date="2025-09" db="UniProtKB">
        <authorList>
            <consortium name="Ensembl"/>
        </authorList>
    </citation>
    <scope>IDENTIFICATION</scope>
    <source>
        <strain evidence="1">Thoroughbred</strain>
    </source>
</reference>
<dbReference type="Proteomes" id="UP000002281">
    <property type="component" value="Chromosome 3"/>
</dbReference>
<reference evidence="1 2" key="1">
    <citation type="journal article" date="2009" name="Science">
        <title>Genome sequence, comparative analysis, and population genetics of the domestic horse.</title>
        <authorList>
            <consortium name="Broad Institute Genome Sequencing Platform"/>
            <consortium name="Broad Institute Whole Genome Assembly Team"/>
            <person name="Wade C.M."/>
            <person name="Giulotto E."/>
            <person name="Sigurdsson S."/>
            <person name="Zoli M."/>
            <person name="Gnerre S."/>
            <person name="Imsland F."/>
            <person name="Lear T.L."/>
            <person name="Adelson D.L."/>
            <person name="Bailey E."/>
            <person name="Bellone R.R."/>
            <person name="Bloecker H."/>
            <person name="Distl O."/>
            <person name="Edgar R.C."/>
            <person name="Garber M."/>
            <person name="Leeb T."/>
            <person name="Mauceli E."/>
            <person name="MacLeod J.N."/>
            <person name="Penedo M.C.T."/>
            <person name="Raison J.M."/>
            <person name="Sharpe T."/>
            <person name="Vogel J."/>
            <person name="Andersson L."/>
            <person name="Antczak D.F."/>
            <person name="Biagi T."/>
            <person name="Binns M.M."/>
            <person name="Chowdhary B.P."/>
            <person name="Coleman S.J."/>
            <person name="Della Valle G."/>
            <person name="Fryc S."/>
            <person name="Guerin G."/>
            <person name="Hasegawa T."/>
            <person name="Hill E.W."/>
            <person name="Jurka J."/>
            <person name="Kiialainen A."/>
            <person name="Lindgren G."/>
            <person name="Liu J."/>
            <person name="Magnani E."/>
            <person name="Mickelson J.R."/>
            <person name="Murray J."/>
            <person name="Nergadze S.G."/>
            <person name="Onofrio R."/>
            <person name="Pedroni S."/>
            <person name="Piras M.F."/>
            <person name="Raudsepp T."/>
            <person name="Rocchi M."/>
            <person name="Roeed K.H."/>
            <person name="Ryder O.A."/>
            <person name="Searle S."/>
            <person name="Skow L."/>
            <person name="Swinburne J.E."/>
            <person name="Syvaenen A.C."/>
            <person name="Tozaki T."/>
            <person name="Valberg S.J."/>
            <person name="Vaudin M."/>
            <person name="White J.R."/>
            <person name="Zody M.C."/>
            <person name="Lander E.S."/>
            <person name="Lindblad-Toh K."/>
        </authorList>
    </citation>
    <scope>NUCLEOTIDE SEQUENCE [LARGE SCALE GENOMIC DNA]</scope>
    <source>
        <strain evidence="1 2">Thoroughbred</strain>
    </source>
</reference>
<dbReference type="PANTHER" id="PTHR37455:SF1">
    <property type="entry name" value="SIMILAR TO 1190005I06RIK PROTEIN"/>
    <property type="match status" value="1"/>
</dbReference>
<dbReference type="AlphaFoldDB" id="A0A9L0RNB3"/>
<dbReference type="Pfam" id="PF15366">
    <property type="entry name" value="DUF4597"/>
    <property type="match status" value="1"/>
</dbReference>
<dbReference type="InterPro" id="IPR027864">
    <property type="entry name" value="DUF4597"/>
</dbReference>
<proteinExistence type="predicted"/>
<dbReference type="GeneTree" id="ENSGT00390000015933"/>
<name>A0A9L0RNB3_HORSE</name>
<keyword evidence="2" id="KW-1185">Reference proteome</keyword>
<dbReference type="Ensembl" id="ENSECAT00000124842.1">
    <property type="protein sequence ID" value="ENSECAP00000064061.1"/>
    <property type="gene ID" value="ENSECAG00000045015.1"/>
</dbReference>